<accession>A0A643CJY9</accession>
<dbReference type="EC" id="1.1.1.100" evidence="5"/>
<evidence type="ECO:0000256" key="3">
    <source>
        <dbReference type="PIRSR" id="PIRSR611284-1"/>
    </source>
</evidence>
<keyword evidence="4 5" id="KW-0521">NADP</keyword>
<dbReference type="PRINTS" id="PR00080">
    <property type="entry name" value="SDRFAMILY"/>
</dbReference>
<evidence type="ECO:0000256" key="4">
    <source>
        <dbReference type="PIRSR" id="PIRSR611284-2"/>
    </source>
</evidence>
<comment type="similarity">
    <text evidence="1 5">Belongs to the short-chain dehydrogenases/reductases (SDR) family.</text>
</comment>
<dbReference type="SMART" id="SM00822">
    <property type="entry name" value="PKS_KR"/>
    <property type="match status" value="1"/>
</dbReference>
<dbReference type="PROSITE" id="PS00061">
    <property type="entry name" value="ADH_SHORT"/>
    <property type="match status" value="1"/>
</dbReference>
<feature type="binding site" evidence="4">
    <location>
        <begin position="209"/>
        <end position="213"/>
    </location>
    <ligand>
        <name>NADP(+)</name>
        <dbReference type="ChEBI" id="CHEBI:58349"/>
    </ligand>
</feature>
<dbReference type="InterPro" id="IPR020904">
    <property type="entry name" value="Sc_DH/Rdtase_CS"/>
</dbReference>
<dbReference type="PANTHER" id="PTHR42879:SF2">
    <property type="entry name" value="3-OXOACYL-[ACYL-CARRIER-PROTEIN] REDUCTASE FABG"/>
    <property type="match status" value="1"/>
</dbReference>
<dbReference type="CDD" id="cd05333">
    <property type="entry name" value="BKR_SDR_c"/>
    <property type="match status" value="1"/>
</dbReference>
<dbReference type="InterPro" id="IPR011284">
    <property type="entry name" value="3oxo_ACP_reduc"/>
</dbReference>
<proteinExistence type="inferred from homology"/>
<organism evidence="7">
    <name type="scientific">Anaplasma marginale</name>
    <dbReference type="NCBI Taxonomy" id="770"/>
    <lineage>
        <taxon>Bacteria</taxon>
        <taxon>Pseudomonadati</taxon>
        <taxon>Pseudomonadota</taxon>
        <taxon>Alphaproteobacteria</taxon>
        <taxon>Rickettsiales</taxon>
        <taxon>Anaplasmataceae</taxon>
        <taxon>Anaplasma</taxon>
    </lineage>
</organism>
<comment type="pathway">
    <text evidence="5">Lipid metabolism; fatty acid biosynthesis.</text>
</comment>
<dbReference type="OMA" id="LFGVQCD"/>
<evidence type="ECO:0000313" key="7">
    <source>
        <dbReference type="EMBL" id="KAB0450920.1"/>
    </source>
</evidence>
<evidence type="ECO:0000256" key="1">
    <source>
        <dbReference type="ARBA" id="ARBA00006484"/>
    </source>
</evidence>
<dbReference type="InterPro" id="IPR050259">
    <property type="entry name" value="SDR"/>
</dbReference>
<keyword evidence="2 5" id="KW-0560">Oxidoreductase</keyword>
<feature type="binding site" evidence="4">
    <location>
        <position position="242"/>
    </location>
    <ligand>
        <name>NADP(+)</name>
        <dbReference type="ChEBI" id="CHEBI:58349"/>
    </ligand>
</feature>
<sequence>MSPRPKKPAPLDRLYSKCLQNTVVKHKCAVMIQNGIATVEQIRYSERVLAWGCMGIEMFDVSGKRFLVVGASGGIGSAISVALSRANAELCISGTRADALQNVASQCAKSAHVLQCDLLNREEVDTLVDRAAELMSGIDGVVCSAGIVLDKLSLRITDEDWDRVIAINLNAVFKINRSACRAMLKNAGGRIINISSIVGVTGNVGQANYSASKAGIIGMSKSLALEFASRGITVNCVAPGFIDTPMTAPLPEKQKEHILNNIPMGRMGTPEDIASVVLFLASDASSYITGQTIHVNGGMLMC</sequence>
<keyword evidence="5" id="KW-0443">Lipid metabolism</keyword>
<gene>
    <name evidence="7" type="primary">fabG</name>
    <name evidence="7" type="ORF">FY207_04795</name>
</gene>
<dbReference type="GO" id="GO:0006633">
    <property type="term" value="P:fatty acid biosynthetic process"/>
    <property type="evidence" value="ECO:0007669"/>
    <property type="project" value="UniProtKB-UniPathway"/>
</dbReference>
<dbReference type="NCBIfam" id="TIGR01830">
    <property type="entry name" value="3oxo_ACP_reduc"/>
    <property type="match status" value="1"/>
</dbReference>
<dbReference type="GO" id="GO:0004316">
    <property type="term" value="F:3-oxoacyl-[acyl-carrier-protein] reductase (NADPH) activity"/>
    <property type="evidence" value="ECO:0007669"/>
    <property type="project" value="UniProtKB-UniRule"/>
</dbReference>
<name>A0A643CJY9_ANAMA</name>
<comment type="catalytic activity">
    <reaction evidence="5">
        <text>a (3R)-hydroxyacyl-[ACP] + NADP(+) = a 3-oxoacyl-[ACP] + NADPH + H(+)</text>
        <dbReference type="Rhea" id="RHEA:17397"/>
        <dbReference type="Rhea" id="RHEA-COMP:9916"/>
        <dbReference type="Rhea" id="RHEA-COMP:9945"/>
        <dbReference type="ChEBI" id="CHEBI:15378"/>
        <dbReference type="ChEBI" id="CHEBI:57783"/>
        <dbReference type="ChEBI" id="CHEBI:58349"/>
        <dbReference type="ChEBI" id="CHEBI:78776"/>
        <dbReference type="ChEBI" id="CHEBI:78827"/>
        <dbReference type="EC" id="1.1.1.100"/>
    </reaction>
</comment>
<dbReference type="SUPFAM" id="SSF51735">
    <property type="entry name" value="NAD(P)-binding Rossmann-fold domains"/>
    <property type="match status" value="1"/>
</dbReference>
<evidence type="ECO:0000259" key="6">
    <source>
        <dbReference type="SMART" id="SM00822"/>
    </source>
</evidence>
<keyword evidence="5" id="KW-0444">Lipid biosynthesis</keyword>
<comment type="caution">
    <text evidence="7">The sequence shown here is derived from an EMBL/GenBank/DDBJ whole genome shotgun (WGS) entry which is preliminary data.</text>
</comment>
<dbReference type="PRINTS" id="PR00081">
    <property type="entry name" value="GDHRDH"/>
</dbReference>
<keyword evidence="5" id="KW-0276">Fatty acid metabolism</keyword>
<dbReference type="AlphaFoldDB" id="A0A643CJY9"/>
<evidence type="ECO:0000256" key="5">
    <source>
        <dbReference type="RuleBase" id="RU366074"/>
    </source>
</evidence>
<dbReference type="InterPro" id="IPR036291">
    <property type="entry name" value="NAD(P)-bd_dom_sf"/>
</dbReference>
<dbReference type="EMBL" id="VTCY01000018">
    <property type="protein sequence ID" value="KAB0450920.1"/>
    <property type="molecule type" value="Genomic_DNA"/>
</dbReference>
<dbReference type="InterPro" id="IPR057326">
    <property type="entry name" value="KR_dom"/>
</dbReference>
<feature type="binding site" evidence="4">
    <location>
        <position position="95"/>
    </location>
    <ligand>
        <name>NADP(+)</name>
        <dbReference type="ChEBI" id="CHEBI:58349"/>
    </ligand>
</feature>
<keyword evidence="5" id="KW-0275">Fatty acid biosynthesis</keyword>
<dbReference type="Gene3D" id="3.40.50.720">
    <property type="entry name" value="NAD(P)-binding Rossmann-like Domain"/>
    <property type="match status" value="1"/>
</dbReference>
<comment type="function">
    <text evidence="5">Catalyzes the NADPH-dependent reduction of beta-ketoacyl-ACP substrates to beta-hydroxyacyl-ACP products, the first reductive step in the elongation cycle of fatty acid biosynthesis.</text>
</comment>
<dbReference type="FunFam" id="3.40.50.720:FF:000173">
    <property type="entry name" value="3-oxoacyl-[acyl-carrier protein] reductase"/>
    <property type="match status" value="1"/>
</dbReference>
<evidence type="ECO:0000256" key="2">
    <source>
        <dbReference type="ARBA" id="ARBA00023002"/>
    </source>
</evidence>
<comment type="subunit">
    <text evidence="5">Homotetramer.</text>
</comment>
<dbReference type="Pfam" id="PF13561">
    <property type="entry name" value="adh_short_C2"/>
    <property type="match status" value="1"/>
</dbReference>
<feature type="domain" description="Ketoreductase" evidence="6">
    <location>
        <begin position="64"/>
        <end position="245"/>
    </location>
</feature>
<dbReference type="InterPro" id="IPR002347">
    <property type="entry name" value="SDR_fam"/>
</dbReference>
<dbReference type="PANTHER" id="PTHR42879">
    <property type="entry name" value="3-OXOACYL-(ACYL-CARRIER-PROTEIN) REDUCTASE"/>
    <property type="match status" value="1"/>
</dbReference>
<dbReference type="NCBIfam" id="NF009466">
    <property type="entry name" value="PRK12826.1-2"/>
    <property type="match status" value="1"/>
</dbReference>
<dbReference type="UniPathway" id="UPA00094"/>
<protein>
    <recommendedName>
        <fullName evidence="5">3-oxoacyl-[acyl-carrier-protein] reductase</fullName>
        <ecNumber evidence="5">1.1.1.100</ecNumber>
    </recommendedName>
</protein>
<dbReference type="GO" id="GO:0051287">
    <property type="term" value="F:NAD binding"/>
    <property type="evidence" value="ECO:0007669"/>
    <property type="project" value="UniProtKB-UniRule"/>
</dbReference>
<reference evidence="7" key="1">
    <citation type="submission" date="2019-08" db="EMBL/GenBank/DDBJ databases">
        <authorList>
            <person name="Amaro Estrada I."/>
            <person name="Quiroz Castaneda R.E."/>
            <person name="Martinez Ocampo F."/>
            <person name="Rodriguez Camarillo S.D."/>
        </authorList>
    </citation>
    <scope>NUCLEOTIDE SEQUENCE</scope>
    <source>
        <strain evidence="7">MEX-30-184-02</strain>
    </source>
</reference>
<feature type="active site" description="Proton acceptor" evidence="3">
    <location>
        <position position="209"/>
    </location>
</feature>